<organism evidence="2 3">
    <name type="scientific">Leptosia nina</name>
    <dbReference type="NCBI Taxonomy" id="320188"/>
    <lineage>
        <taxon>Eukaryota</taxon>
        <taxon>Metazoa</taxon>
        <taxon>Ecdysozoa</taxon>
        <taxon>Arthropoda</taxon>
        <taxon>Hexapoda</taxon>
        <taxon>Insecta</taxon>
        <taxon>Pterygota</taxon>
        <taxon>Neoptera</taxon>
        <taxon>Endopterygota</taxon>
        <taxon>Lepidoptera</taxon>
        <taxon>Glossata</taxon>
        <taxon>Ditrysia</taxon>
        <taxon>Papilionoidea</taxon>
        <taxon>Pieridae</taxon>
        <taxon>Pierinae</taxon>
        <taxon>Leptosia</taxon>
    </lineage>
</organism>
<dbReference type="PANTHER" id="PTHR10773:SF19">
    <property type="match status" value="1"/>
</dbReference>
<gene>
    <name evidence="2" type="ORF">LNINA_LOCUS12201</name>
</gene>
<evidence type="ECO:0000313" key="3">
    <source>
        <dbReference type="Proteomes" id="UP001497472"/>
    </source>
</evidence>
<dbReference type="AlphaFoldDB" id="A0AAV1JV60"/>
<dbReference type="PANTHER" id="PTHR10773">
    <property type="entry name" value="DNA-DIRECTED RNA POLYMERASES I, II, AND III SUBUNIT RPABC2"/>
    <property type="match status" value="1"/>
</dbReference>
<feature type="region of interest" description="Disordered" evidence="1">
    <location>
        <begin position="64"/>
        <end position="103"/>
    </location>
</feature>
<sequence length="249" mass="28872">MYYDRNCKSLPALNVGDPVIICDNNNSRCRGTVIGRANTPRSYIIENKFGSRYRRNRRHLKQIVKPDPLLSKNEDHHDQNNLISEPDGDDSSPDEVERTSKERSIILTRSRAKKLKYATLDLGDQAIKTALLKKTETGFIEEDKRGKHKNHPKVDLAVKESVVQFIHSIPRIESHYLRAQTTREYILSERSLADIYRDYKDLRQATYHLLLNQHFSGYSTSTLTSDFLVQKKICVICVRVIKMQMPKKK</sequence>
<dbReference type="Proteomes" id="UP001497472">
    <property type="component" value="Unassembled WGS sequence"/>
</dbReference>
<protein>
    <submittedName>
        <fullName evidence="2">Uncharacterized protein</fullName>
    </submittedName>
</protein>
<name>A0AAV1JV60_9NEOP</name>
<accession>A0AAV1JV60</accession>
<evidence type="ECO:0000256" key="1">
    <source>
        <dbReference type="SAM" id="MobiDB-lite"/>
    </source>
</evidence>
<evidence type="ECO:0000313" key="2">
    <source>
        <dbReference type="EMBL" id="CAK1553187.1"/>
    </source>
</evidence>
<keyword evidence="3" id="KW-1185">Reference proteome</keyword>
<dbReference type="EMBL" id="CAVLEF010000215">
    <property type="protein sequence ID" value="CAK1553187.1"/>
    <property type="molecule type" value="Genomic_DNA"/>
</dbReference>
<proteinExistence type="predicted"/>
<comment type="caution">
    <text evidence="2">The sequence shown here is derived from an EMBL/GenBank/DDBJ whole genome shotgun (WGS) entry which is preliminary data.</text>
</comment>
<reference evidence="2 3" key="1">
    <citation type="submission" date="2023-11" db="EMBL/GenBank/DDBJ databases">
        <authorList>
            <person name="Okamura Y."/>
        </authorList>
    </citation>
    <scope>NUCLEOTIDE SEQUENCE [LARGE SCALE GENOMIC DNA]</scope>
</reference>